<dbReference type="AlphaFoldDB" id="A0A8S1QJ95"/>
<proteinExistence type="predicted"/>
<reference evidence="2" key="1">
    <citation type="submission" date="2021-01" db="EMBL/GenBank/DDBJ databases">
        <authorList>
            <consortium name="Genoscope - CEA"/>
            <person name="William W."/>
        </authorList>
    </citation>
    <scope>NUCLEOTIDE SEQUENCE</scope>
</reference>
<protein>
    <submittedName>
        <fullName evidence="2">Uncharacterized protein</fullName>
    </submittedName>
</protein>
<feature type="transmembrane region" description="Helical" evidence="1">
    <location>
        <begin position="65"/>
        <end position="82"/>
    </location>
</feature>
<evidence type="ECO:0000256" key="1">
    <source>
        <dbReference type="SAM" id="Phobius"/>
    </source>
</evidence>
<comment type="caution">
    <text evidence="2">The sequence shown here is derived from an EMBL/GenBank/DDBJ whole genome shotgun (WGS) entry which is preliminary data.</text>
</comment>
<gene>
    <name evidence="2" type="ORF">PSON_ATCC_30995.1.T1090097</name>
</gene>
<keyword evidence="1" id="KW-0472">Membrane</keyword>
<keyword evidence="1" id="KW-1133">Transmembrane helix</keyword>
<evidence type="ECO:0000313" key="2">
    <source>
        <dbReference type="EMBL" id="CAD8115779.1"/>
    </source>
</evidence>
<accession>A0A8S1QJ95</accession>
<name>A0A8S1QJ95_9CILI</name>
<keyword evidence="1" id="KW-0812">Transmembrane</keyword>
<evidence type="ECO:0000313" key="3">
    <source>
        <dbReference type="Proteomes" id="UP000692954"/>
    </source>
</evidence>
<dbReference type="OrthoDB" id="17415at2759"/>
<dbReference type="EMBL" id="CAJJDN010000109">
    <property type="protein sequence ID" value="CAD8115779.1"/>
    <property type="molecule type" value="Genomic_DNA"/>
</dbReference>
<sequence length="275" mass="32960">MTRRFTCKEKMRIVQISVRYDAKYKGILYYLRNHQTQTFSNLEYHLAHIQGMFISTKNISSRFQIINLAISNIAKFLIIIIIKQDYRNNQLLKIVIIIDGKQVYVENIKYKEIISDLLIQETNSMYQLFKQLNINSDEEIHDHFLINTLINLISKQYYGEQILIQKSLISIINFSLIIVDLDLLKSNFTQNCINTQQYQRNQQNHMKRATDMFFKIDFNFAQYMIKQILSLVSQINEEFKFDDQYSQRYWTTIKSGYNVLKEDFDNRIFVFSDHS</sequence>
<dbReference type="Proteomes" id="UP000692954">
    <property type="component" value="Unassembled WGS sequence"/>
</dbReference>
<organism evidence="2 3">
    <name type="scientific">Paramecium sonneborni</name>
    <dbReference type="NCBI Taxonomy" id="65129"/>
    <lineage>
        <taxon>Eukaryota</taxon>
        <taxon>Sar</taxon>
        <taxon>Alveolata</taxon>
        <taxon>Ciliophora</taxon>
        <taxon>Intramacronucleata</taxon>
        <taxon>Oligohymenophorea</taxon>
        <taxon>Peniculida</taxon>
        <taxon>Parameciidae</taxon>
        <taxon>Paramecium</taxon>
    </lineage>
</organism>
<keyword evidence="3" id="KW-1185">Reference proteome</keyword>